<protein>
    <submittedName>
        <fullName evidence="1">Uncharacterized protein</fullName>
    </submittedName>
</protein>
<proteinExistence type="predicted"/>
<sequence length="176" mass="18962">MAELNGLSECESALMEKTESEQMGSSSSFKKFIFPPPLRIPATQRPPPLLGGDGSSNGSYGDEFVSLGSSGINAFRVWLFASSSDDEDDTREVKAPSSALDCLTELENSLPLNVSSWVILPAAKSDAGVLSRVTGSDLKRLLSDLESRKGYHINIVTVRKLTLTPRQRGYPAAEVP</sequence>
<dbReference type="EMBL" id="JAVIJP010000005">
    <property type="protein sequence ID" value="KAL3652175.1"/>
    <property type="molecule type" value="Genomic_DNA"/>
</dbReference>
<dbReference type="AlphaFoldDB" id="A0ABD3ECS0"/>
<evidence type="ECO:0000313" key="1">
    <source>
        <dbReference type="EMBL" id="KAL3652175.1"/>
    </source>
</evidence>
<comment type="caution">
    <text evidence="1">The sequence shown here is derived from an EMBL/GenBank/DDBJ whole genome shotgun (WGS) entry which is preliminary data.</text>
</comment>
<reference evidence="2" key="1">
    <citation type="journal article" date="2024" name="IScience">
        <title>Strigolactones Initiate the Formation of Haustorium-like Structures in Castilleja.</title>
        <authorList>
            <person name="Buerger M."/>
            <person name="Peterson D."/>
            <person name="Chory J."/>
        </authorList>
    </citation>
    <scope>NUCLEOTIDE SEQUENCE [LARGE SCALE GENOMIC DNA]</scope>
</reference>
<name>A0ABD3ECS0_9LAMI</name>
<gene>
    <name evidence="1" type="ORF">CASFOL_001856</name>
</gene>
<dbReference type="Proteomes" id="UP001632038">
    <property type="component" value="Unassembled WGS sequence"/>
</dbReference>
<accession>A0ABD3ECS0</accession>
<organism evidence="1 2">
    <name type="scientific">Castilleja foliolosa</name>
    <dbReference type="NCBI Taxonomy" id="1961234"/>
    <lineage>
        <taxon>Eukaryota</taxon>
        <taxon>Viridiplantae</taxon>
        <taxon>Streptophyta</taxon>
        <taxon>Embryophyta</taxon>
        <taxon>Tracheophyta</taxon>
        <taxon>Spermatophyta</taxon>
        <taxon>Magnoliopsida</taxon>
        <taxon>eudicotyledons</taxon>
        <taxon>Gunneridae</taxon>
        <taxon>Pentapetalae</taxon>
        <taxon>asterids</taxon>
        <taxon>lamiids</taxon>
        <taxon>Lamiales</taxon>
        <taxon>Orobanchaceae</taxon>
        <taxon>Pedicularideae</taxon>
        <taxon>Castillejinae</taxon>
        <taxon>Castilleja</taxon>
    </lineage>
</organism>
<keyword evidence="2" id="KW-1185">Reference proteome</keyword>
<evidence type="ECO:0000313" key="2">
    <source>
        <dbReference type="Proteomes" id="UP001632038"/>
    </source>
</evidence>